<evidence type="ECO:0000313" key="7">
    <source>
        <dbReference type="Proteomes" id="UP000186922"/>
    </source>
</evidence>
<comment type="caution">
    <text evidence="6">The sequence shown here is derived from an EMBL/GenBank/DDBJ whole genome shotgun (WGS) entry which is preliminary data.</text>
</comment>
<dbReference type="SUPFAM" id="SSF54928">
    <property type="entry name" value="RNA-binding domain, RBD"/>
    <property type="match status" value="1"/>
</dbReference>
<gene>
    <name evidence="6" type="primary">RvY_01529-1</name>
    <name evidence="6" type="synonym">RvY_01529.1</name>
    <name evidence="6" type="ORF">RvY_01529</name>
</gene>
<feature type="compositionally biased region" description="Low complexity" evidence="4">
    <location>
        <begin position="421"/>
        <end position="431"/>
    </location>
</feature>
<feature type="compositionally biased region" description="Basic and acidic residues" evidence="4">
    <location>
        <begin position="220"/>
        <end position="234"/>
    </location>
</feature>
<organism evidence="6 7">
    <name type="scientific">Ramazzottius varieornatus</name>
    <name type="common">Water bear</name>
    <name type="synonym">Tardigrade</name>
    <dbReference type="NCBI Taxonomy" id="947166"/>
    <lineage>
        <taxon>Eukaryota</taxon>
        <taxon>Metazoa</taxon>
        <taxon>Ecdysozoa</taxon>
        <taxon>Tardigrada</taxon>
        <taxon>Eutardigrada</taxon>
        <taxon>Parachela</taxon>
        <taxon>Hypsibioidea</taxon>
        <taxon>Ramazzottiidae</taxon>
        <taxon>Ramazzottius</taxon>
    </lineage>
</organism>
<feature type="compositionally biased region" description="Polar residues" evidence="4">
    <location>
        <begin position="110"/>
        <end position="124"/>
    </location>
</feature>
<evidence type="ECO:0000256" key="2">
    <source>
        <dbReference type="ARBA" id="ARBA00023242"/>
    </source>
</evidence>
<dbReference type="AlphaFoldDB" id="A0A1D1UKH7"/>
<dbReference type="GO" id="GO:0000785">
    <property type="term" value="C:chromatin"/>
    <property type="evidence" value="ECO:0007669"/>
    <property type="project" value="TreeGrafter"/>
</dbReference>
<dbReference type="PANTHER" id="PTHR48033">
    <property type="entry name" value="RNA-BINDING (RRM/RBD/RNP MOTIFS) FAMILY PROTEIN"/>
    <property type="match status" value="1"/>
</dbReference>
<feature type="region of interest" description="Disordered" evidence="4">
    <location>
        <begin position="478"/>
        <end position="534"/>
    </location>
</feature>
<dbReference type="EMBL" id="BDGG01000001">
    <property type="protein sequence ID" value="GAU88915.1"/>
    <property type="molecule type" value="Genomic_DNA"/>
</dbReference>
<proteinExistence type="predicted"/>
<keyword evidence="2" id="KW-0539">Nucleus</keyword>
<dbReference type="Gene3D" id="3.30.70.330">
    <property type="match status" value="2"/>
</dbReference>
<dbReference type="InterPro" id="IPR012677">
    <property type="entry name" value="Nucleotide-bd_a/b_plait_sf"/>
</dbReference>
<sequence length="534" mass="58806">MEISTVNGNAVVFFHTSVVTPPATNVKVVPLTDLLPRGDSRISEKTVCDAKIRRGSFPCLVLEINTGKTLDQLRKKAADNEEDYEEAALRWLKELGVQVPGSDVLAGIPHTTTSNKSSAQNVQTPPVPSVKPVPPANHIVPPVLVVQSEPRNRSQEAVSTPVASIPTNSPGAFPKNLELKTAAVENGGTDETDPRQAYSPTDEEKISTVSEPITPPSAPRQEHKGEENRHDGDTRRRLYIGNLPRDTTETEIRALFGNFGVIMDIQIMVDQKSDRYFAFLTYETEGMVDVAQKNRPHILHNQELKTRRVVPRQQAFEDGTLSDAIQIFVRGVQDQMTEQDVGEYFSCYGEVARVDIPHEKTTGRRLNYAFVTFKDHDVVDKIVLTGEHYLKSARLLVKKVSPSNRPALRKPQFSQSPSVLSPSRGSTSSFSSADVVVEGDYTSYNGWGSQPVSSPHTPYGQPPQQYQSPLYQAVPARPRYAPRGRGGTSAAPSPMRPAYAGGRARLLTHTSPYLVRGGYSSSPRGRGSANRFRR</sequence>
<dbReference type="GO" id="GO:0003723">
    <property type="term" value="F:RNA binding"/>
    <property type="evidence" value="ECO:0007669"/>
    <property type="project" value="UniProtKB-UniRule"/>
</dbReference>
<dbReference type="OrthoDB" id="1875751at2759"/>
<dbReference type="Pfam" id="PF00076">
    <property type="entry name" value="RRM_1"/>
    <property type="match status" value="2"/>
</dbReference>
<evidence type="ECO:0000256" key="1">
    <source>
        <dbReference type="ARBA" id="ARBA00004123"/>
    </source>
</evidence>
<feature type="domain" description="RRM" evidence="5">
    <location>
        <begin position="325"/>
        <end position="402"/>
    </location>
</feature>
<dbReference type="InterPro" id="IPR000504">
    <property type="entry name" value="RRM_dom"/>
</dbReference>
<feature type="region of interest" description="Disordered" evidence="4">
    <location>
        <begin position="108"/>
        <end position="234"/>
    </location>
</feature>
<feature type="domain" description="RRM" evidence="5">
    <location>
        <begin position="236"/>
        <end position="309"/>
    </location>
</feature>
<dbReference type="InterPro" id="IPR035979">
    <property type="entry name" value="RBD_domain_sf"/>
</dbReference>
<feature type="region of interest" description="Disordered" evidence="4">
    <location>
        <begin position="404"/>
        <end position="431"/>
    </location>
</feature>
<keyword evidence="7" id="KW-1185">Reference proteome</keyword>
<keyword evidence="3" id="KW-0694">RNA-binding</keyword>
<protein>
    <recommendedName>
        <fullName evidence="5">RRM domain-containing protein</fullName>
    </recommendedName>
</protein>
<feature type="compositionally biased region" description="Pro residues" evidence="4">
    <location>
        <begin position="125"/>
        <end position="135"/>
    </location>
</feature>
<dbReference type="Proteomes" id="UP000186922">
    <property type="component" value="Unassembled WGS sequence"/>
</dbReference>
<evidence type="ECO:0000256" key="3">
    <source>
        <dbReference type="PROSITE-ProRule" id="PRU00176"/>
    </source>
</evidence>
<comment type="subcellular location">
    <subcellularLocation>
        <location evidence="1">Nucleus</location>
    </subcellularLocation>
</comment>
<name>A0A1D1UKH7_RAMVA</name>
<dbReference type="PROSITE" id="PS50102">
    <property type="entry name" value="RRM"/>
    <property type="match status" value="2"/>
</dbReference>
<dbReference type="GO" id="GO:0010468">
    <property type="term" value="P:regulation of gene expression"/>
    <property type="evidence" value="ECO:0007669"/>
    <property type="project" value="TreeGrafter"/>
</dbReference>
<feature type="compositionally biased region" description="Polar residues" evidence="4">
    <location>
        <begin position="155"/>
        <end position="170"/>
    </location>
</feature>
<dbReference type="GO" id="GO:0005654">
    <property type="term" value="C:nucleoplasm"/>
    <property type="evidence" value="ECO:0007669"/>
    <property type="project" value="TreeGrafter"/>
</dbReference>
<reference evidence="6 7" key="1">
    <citation type="journal article" date="2016" name="Nat. Commun.">
        <title>Extremotolerant tardigrade genome and improved radiotolerance of human cultured cells by tardigrade-unique protein.</title>
        <authorList>
            <person name="Hashimoto T."/>
            <person name="Horikawa D.D."/>
            <person name="Saito Y."/>
            <person name="Kuwahara H."/>
            <person name="Kozuka-Hata H."/>
            <person name="Shin-I T."/>
            <person name="Minakuchi Y."/>
            <person name="Ohishi K."/>
            <person name="Motoyama A."/>
            <person name="Aizu T."/>
            <person name="Enomoto A."/>
            <person name="Kondo K."/>
            <person name="Tanaka S."/>
            <person name="Hara Y."/>
            <person name="Koshikawa S."/>
            <person name="Sagara H."/>
            <person name="Miura T."/>
            <person name="Yokobori S."/>
            <person name="Miyagawa K."/>
            <person name="Suzuki Y."/>
            <person name="Kubo T."/>
            <person name="Oyama M."/>
            <person name="Kohara Y."/>
            <person name="Fujiyama A."/>
            <person name="Arakawa K."/>
            <person name="Katayama T."/>
            <person name="Toyoda A."/>
            <person name="Kunieda T."/>
        </authorList>
    </citation>
    <scope>NUCLEOTIDE SEQUENCE [LARGE SCALE GENOMIC DNA]</scope>
    <source>
        <strain evidence="6 7">YOKOZUNA-1</strain>
    </source>
</reference>
<feature type="compositionally biased region" description="Low complexity" evidence="4">
    <location>
        <begin position="516"/>
        <end position="528"/>
    </location>
</feature>
<dbReference type="SMART" id="SM00360">
    <property type="entry name" value="RRM"/>
    <property type="match status" value="2"/>
</dbReference>
<evidence type="ECO:0000313" key="6">
    <source>
        <dbReference type="EMBL" id="GAU88915.1"/>
    </source>
</evidence>
<evidence type="ECO:0000256" key="4">
    <source>
        <dbReference type="SAM" id="MobiDB-lite"/>
    </source>
</evidence>
<evidence type="ECO:0000259" key="5">
    <source>
        <dbReference type="PROSITE" id="PS50102"/>
    </source>
</evidence>
<dbReference type="PANTHER" id="PTHR48033:SF10">
    <property type="entry name" value="RNA-BINDING PROTEIN SQUID"/>
    <property type="match status" value="1"/>
</dbReference>
<accession>A0A1D1UKH7</accession>
<dbReference type="STRING" id="947166.A0A1D1UKH7"/>